<keyword evidence="2" id="KW-1185">Reference proteome</keyword>
<dbReference type="AlphaFoldDB" id="A0A9P0GFW5"/>
<reference evidence="1" key="1">
    <citation type="submission" date="2022-01" db="EMBL/GenBank/DDBJ databases">
        <authorList>
            <person name="King R."/>
        </authorList>
    </citation>
    <scope>NUCLEOTIDE SEQUENCE</scope>
</reference>
<organism evidence="1 2">
    <name type="scientific">Psylliodes chrysocephalus</name>
    <dbReference type="NCBI Taxonomy" id="3402493"/>
    <lineage>
        <taxon>Eukaryota</taxon>
        <taxon>Metazoa</taxon>
        <taxon>Ecdysozoa</taxon>
        <taxon>Arthropoda</taxon>
        <taxon>Hexapoda</taxon>
        <taxon>Insecta</taxon>
        <taxon>Pterygota</taxon>
        <taxon>Neoptera</taxon>
        <taxon>Endopterygota</taxon>
        <taxon>Coleoptera</taxon>
        <taxon>Polyphaga</taxon>
        <taxon>Cucujiformia</taxon>
        <taxon>Chrysomeloidea</taxon>
        <taxon>Chrysomelidae</taxon>
        <taxon>Galerucinae</taxon>
        <taxon>Alticini</taxon>
        <taxon>Psylliodes</taxon>
    </lineage>
</organism>
<name>A0A9P0GFW5_9CUCU</name>
<sequence>MITDHNHDIPTMEVFKQLPKQRKLFDEYKKTALTMMKLKVNKKLLQAELLEKTGNSILLRDLSNIKHNFYSNNSDVQQDCQNINNLVLNEGLAEHDYYSINTIAKQDYQNTDIINESVIDSILELDFSQSVEIEEVICNMNYSEIVDDGSCLHNICMYTV</sequence>
<protein>
    <submittedName>
        <fullName evidence="1">Uncharacterized protein</fullName>
    </submittedName>
</protein>
<dbReference type="OrthoDB" id="124789at2759"/>
<gene>
    <name evidence="1" type="ORF">PSYICH_LOCUS14300</name>
</gene>
<evidence type="ECO:0000313" key="2">
    <source>
        <dbReference type="Proteomes" id="UP001153636"/>
    </source>
</evidence>
<evidence type="ECO:0000313" key="1">
    <source>
        <dbReference type="EMBL" id="CAH1114425.1"/>
    </source>
</evidence>
<dbReference type="Proteomes" id="UP001153636">
    <property type="component" value="Chromosome 8"/>
</dbReference>
<dbReference type="EMBL" id="OV651820">
    <property type="protein sequence ID" value="CAH1114425.1"/>
    <property type="molecule type" value="Genomic_DNA"/>
</dbReference>
<accession>A0A9P0GFW5</accession>
<proteinExistence type="predicted"/>